<keyword evidence="2 9" id="KW-0645">Protease</keyword>
<feature type="binding site" evidence="9">
    <location>
        <position position="96"/>
    </location>
    <ligand>
        <name>Zn(2+)</name>
        <dbReference type="ChEBI" id="CHEBI:29105"/>
        <note>catalytic</note>
    </ligand>
</feature>
<evidence type="ECO:0000256" key="2">
    <source>
        <dbReference type="ARBA" id="ARBA00022670"/>
    </source>
</evidence>
<dbReference type="InterPro" id="IPR009045">
    <property type="entry name" value="Zn_M74/Hedgehog-like"/>
</dbReference>
<dbReference type="GO" id="GO:0008237">
    <property type="term" value="F:metallopeptidase activity"/>
    <property type="evidence" value="ECO:0007669"/>
    <property type="project" value="UniProtKB-KW"/>
</dbReference>
<dbReference type="GO" id="GO:0006508">
    <property type="term" value="P:proteolysis"/>
    <property type="evidence" value="ECO:0007669"/>
    <property type="project" value="UniProtKB-KW"/>
</dbReference>
<evidence type="ECO:0000256" key="6">
    <source>
        <dbReference type="ARBA" id="ARBA00022997"/>
    </source>
</evidence>
<keyword evidence="11" id="KW-1185">Reference proteome</keyword>
<dbReference type="GO" id="GO:0008270">
    <property type="term" value="F:zinc ion binding"/>
    <property type="evidence" value="ECO:0007669"/>
    <property type="project" value="UniProtKB-UniRule"/>
</dbReference>
<comment type="similarity">
    <text evidence="9">Belongs to the peptidase M15D family.</text>
</comment>
<evidence type="ECO:0000313" key="11">
    <source>
        <dbReference type="Proteomes" id="UP000753961"/>
    </source>
</evidence>
<dbReference type="PIRSF" id="PIRSF026671">
    <property type="entry name" value="AA_dipeptidase"/>
    <property type="match status" value="1"/>
</dbReference>
<proteinExistence type="inferred from homology"/>
<dbReference type="Pfam" id="PF01427">
    <property type="entry name" value="Peptidase_M15"/>
    <property type="match status" value="1"/>
</dbReference>
<reference evidence="10" key="1">
    <citation type="submission" date="2021-06" db="EMBL/GenBank/DDBJ databases">
        <title>44 bacteria genomes isolated from Dapeng, Shenzhen.</title>
        <authorList>
            <person name="Zheng W."/>
            <person name="Yu S."/>
            <person name="Huang Y."/>
        </authorList>
    </citation>
    <scope>NUCLEOTIDE SEQUENCE</scope>
    <source>
        <strain evidence="10">DP5N28-2</strain>
    </source>
</reference>
<dbReference type="PANTHER" id="PTHR43126:SF1">
    <property type="entry name" value="D-ALANYL-D-ALANINE DIPEPTIDASE"/>
    <property type="match status" value="1"/>
</dbReference>
<protein>
    <recommendedName>
        <fullName evidence="9">D-alanyl-D-alanine dipeptidase</fullName>
        <shortName evidence="9">D-Ala-D-Ala dipeptidase</shortName>
        <ecNumber evidence="9">3.4.13.22</ecNumber>
    </recommendedName>
</protein>
<comment type="cofactor">
    <cofactor evidence="9">
        <name>Zn(2+)</name>
        <dbReference type="ChEBI" id="CHEBI:29105"/>
    </cofactor>
    <text evidence="9">Binds 1 zinc ion per subunit.</text>
</comment>
<dbReference type="EC" id="3.4.13.22" evidence="9"/>
<keyword evidence="8" id="KW-0961">Cell wall biogenesis/degradation</keyword>
<evidence type="ECO:0000256" key="5">
    <source>
        <dbReference type="ARBA" id="ARBA00022833"/>
    </source>
</evidence>
<evidence type="ECO:0000256" key="3">
    <source>
        <dbReference type="ARBA" id="ARBA00022723"/>
    </source>
</evidence>
<keyword evidence="6 9" id="KW-0224">Dipeptidase</keyword>
<feature type="site" description="Transition state stabilizer" evidence="9">
    <location>
        <position position="62"/>
    </location>
</feature>
<dbReference type="HAMAP" id="MF_01924">
    <property type="entry name" value="A_A_dipeptidase"/>
    <property type="match status" value="1"/>
</dbReference>
<accession>A0A953LBF4</accession>
<sequence length="175" mass="20768">MMTLDSTFLLDIRYATTNNFTGEQMYDCGKCYLREPVAELLIEAHKEFKKAGYRIKLFDCYRPRPIQYKLWESVPDPRYVARPWKGSVHNRGGAVDLTLVDSTGKELEMGTPYDFFGERAHQDFKDLPADILQHRSLLTETLRKYHFSPIRTEWWHFDYNKNKLYPLSDLVWDCN</sequence>
<dbReference type="CDD" id="cd14840">
    <property type="entry name" value="D-Ala-D-Ala_dipeptidase_Aad"/>
    <property type="match status" value="1"/>
</dbReference>
<keyword evidence="5 9" id="KW-0862">Zinc</keyword>
<dbReference type="PANTHER" id="PTHR43126">
    <property type="entry name" value="D-ALANYL-D-ALANINE DIPEPTIDASE"/>
    <property type="match status" value="1"/>
</dbReference>
<comment type="function">
    <text evidence="9">Catalyzes hydrolysis of the D-alanyl-D-alanine dipeptide.</text>
</comment>
<evidence type="ECO:0000256" key="9">
    <source>
        <dbReference type="HAMAP-Rule" id="MF_01924"/>
    </source>
</evidence>
<evidence type="ECO:0000256" key="4">
    <source>
        <dbReference type="ARBA" id="ARBA00022801"/>
    </source>
</evidence>
<keyword evidence="3 9" id="KW-0479">Metal-binding</keyword>
<dbReference type="GO" id="GO:0160237">
    <property type="term" value="F:D-Ala-D-Ala dipeptidase activity"/>
    <property type="evidence" value="ECO:0007669"/>
    <property type="project" value="UniProtKB-EC"/>
</dbReference>
<evidence type="ECO:0000256" key="7">
    <source>
        <dbReference type="ARBA" id="ARBA00023049"/>
    </source>
</evidence>
<feature type="binding site" evidence="9">
    <location>
        <position position="89"/>
    </location>
    <ligand>
        <name>Zn(2+)</name>
        <dbReference type="ChEBI" id="CHEBI:29105"/>
        <note>catalytic</note>
    </ligand>
</feature>
<feature type="binding site" evidence="9">
    <location>
        <position position="156"/>
    </location>
    <ligand>
        <name>Zn(2+)</name>
        <dbReference type="ChEBI" id="CHEBI:29105"/>
        <note>catalytic</note>
    </ligand>
</feature>
<evidence type="ECO:0000313" key="10">
    <source>
        <dbReference type="EMBL" id="MBY5956564.1"/>
    </source>
</evidence>
<keyword evidence="7 9" id="KW-0482">Metalloprotease</keyword>
<dbReference type="InterPro" id="IPR000755">
    <property type="entry name" value="A_A_dipeptidase"/>
</dbReference>
<comment type="catalytic activity">
    <reaction evidence="1 9">
        <text>D-alanyl-D-alanine + H2O = 2 D-alanine</text>
        <dbReference type="Rhea" id="RHEA:20661"/>
        <dbReference type="ChEBI" id="CHEBI:15377"/>
        <dbReference type="ChEBI" id="CHEBI:57416"/>
        <dbReference type="ChEBI" id="CHEBI:57822"/>
        <dbReference type="EC" id="3.4.13.22"/>
    </reaction>
</comment>
<organism evidence="10 11">
    <name type="scientific">Membranihabitans marinus</name>
    <dbReference type="NCBI Taxonomy" id="1227546"/>
    <lineage>
        <taxon>Bacteria</taxon>
        <taxon>Pseudomonadati</taxon>
        <taxon>Bacteroidota</taxon>
        <taxon>Saprospiria</taxon>
        <taxon>Saprospirales</taxon>
        <taxon>Saprospiraceae</taxon>
        <taxon>Membranihabitans</taxon>
    </lineage>
</organism>
<name>A0A953LBF4_9BACT</name>
<dbReference type="Proteomes" id="UP000753961">
    <property type="component" value="Unassembled WGS sequence"/>
</dbReference>
<keyword evidence="4 9" id="KW-0378">Hydrolase</keyword>
<dbReference type="AlphaFoldDB" id="A0A953LBF4"/>
<feature type="active site" description="Proton donor/acceptor" evidence="9">
    <location>
        <position position="153"/>
    </location>
</feature>
<gene>
    <name evidence="10" type="ORF">KUV50_00350</name>
</gene>
<dbReference type="EMBL" id="JAHVHU010000001">
    <property type="protein sequence ID" value="MBY5956564.1"/>
    <property type="molecule type" value="Genomic_DNA"/>
</dbReference>
<evidence type="ECO:0000256" key="1">
    <source>
        <dbReference type="ARBA" id="ARBA00001362"/>
    </source>
</evidence>
<dbReference type="SUPFAM" id="SSF55166">
    <property type="entry name" value="Hedgehog/DD-peptidase"/>
    <property type="match status" value="1"/>
</dbReference>
<dbReference type="Gene3D" id="3.30.1380.10">
    <property type="match status" value="1"/>
</dbReference>
<dbReference type="GO" id="GO:0071555">
    <property type="term" value="P:cell wall organization"/>
    <property type="evidence" value="ECO:0007669"/>
    <property type="project" value="UniProtKB-KW"/>
</dbReference>
<evidence type="ECO:0000256" key="8">
    <source>
        <dbReference type="ARBA" id="ARBA00023316"/>
    </source>
</evidence>
<comment type="caution">
    <text evidence="10">The sequence shown here is derived from an EMBL/GenBank/DDBJ whole genome shotgun (WGS) entry which is preliminary data.</text>
</comment>